<dbReference type="EMBL" id="LN890655">
    <property type="protein sequence ID" value="CUS03923.2"/>
    <property type="molecule type" value="Genomic_DNA"/>
</dbReference>
<organism evidence="1 2">
    <name type="scientific">Candidatus Promineifilum breve</name>
    <dbReference type="NCBI Taxonomy" id="1806508"/>
    <lineage>
        <taxon>Bacteria</taxon>
        <taxon>Bacillati</taxon>
        <taxon>Chloroflexota</taxon>
        <taxon>Ardenticatenia</taxon>
        <taxon>Candidatus Promineifilales</taxon>
        <taxon>Candidatus Promineifilaceae</taxon>
        <taxon>Candidatus Promineifilum</taxon>
    </lineage>
</organism>
<gene>
    <name evidence="1" type="ORF">CFX0092_A2045</name>
</gene>
<protein>
    <submittedName>
        <fullName evidence="1">Uncharacterized protein</fullName>
    </submittedName>
</protein>
<reference evidence="1" key="1">
    <citation type="submission" date="2016-01" db="EMBL/GenBank/DDBJ databases">
        <authorList>
            <person name="Mcilroy J.S."/>
            <person name="Karst M S."/>
            <person name="Albertsen M."/>
        </authorList>
    </citation>
    <scope>NUCLEOTIDE SEQUENCE</scope>
    <source>
        <strain evidence="1">Cfx-K</strain>
    </source>
</reference>
<evidence type="ECO:0000313" key="2">
    <source>
        <dbReference type="Proteomes" id="UP000215027"/>
    </source>
</evidence>
<name>A0A170PGT7_9CHLR</name>
<dbReference type="AlphaFoldDB" id="A0A170PGT7"/>
<proteinExistence type="predicted"/>
<evidence type="ECO:0000313" key="1">
    <source>
        <dbReference type="EMBL" id="CUS03923.2"/>
    </source>
</evidence>
<keyword evidence="2" id="KW-1185">Reference proteome</keyword>
<accession>A0A170PGT7</accession>
<sequence>MGKEEYEPQITQITQILRKFLNLRNLRNLWIPFLLRGQEMFVFGEGAALLP</sequence>
<dbReference type="Proteomes" id="UP000215027">
    <property type="component" value="Chromosome I"/>
</dbReference>
<dbReference type="KEGG" id="pbf:CFX0092_A2045"/>